<dbReference type="AlphaFoldDB" id="A0A9X0SPC8"/>
<evidence type="ECO:0000313" key="1">
    <source>
        <dbReference type="EMBL" id="KXY51125.1"/>
    </source>
</evidence>
<name>A0A9X0SPC8_BACCE</name>
<protein>
    <submittedName>
        <fullName evidence="1">Uncharacterized protein</fullName>
    </submittedName>
</protein>
<organism evidence="1 2">
    <name type="scientific">Bacillus cereus</name>
    <dbReference type="NCBI Taxonomy" id="1396"/>
    <lineage>
        <taxon>Bacteria</taxon>
        <taxon>Bacillati</taxon>
        <taxon>Bacillota</taxon>
        <taxon>Bacilli</taxon>
        <taxon>Bacillales</taxon>
        <taxon>Bacillaceae</taxon>
        <taxon>Bacillus</taxon>
        <taxon>Bacillus cereus group</taxon>
    </lineage>
</organism>
<reference evidence="1 2" key="1">
    <citation type="submission" date="2015-12" db="EMBL/GenBank/DDBJ databases">
        <title>Bacillus cereus Group isolate.</title>
        <authorList>
            <person name="Kovac J."/>
        </authorList>
    </citation>
    <scope>NUCLEOTIDE SEQUENCE [LARGE SCALE GENOMIC DNA]</scope>
    <source>
        <strain evidence="1 2">FSL K6-0073</strain>
    </source>
</reference>
<gene>
    <name evidence="1" type="ORF">AT268_31995</name>
</gene>
<accession>A0A9X0SPC8</accession>
<comment type="caution">
    <text evidence="1">The sequence shown here is derived from an EMBL/GenBank/DDBJ whole genome shotgun (WGS) entry which is preliminary data.</text>
</comment>
<proteinExistence type="predicted"/>
<sequence length="202" mass="23747">MNKKREETMKKIENIVEPFDGEIQASLLMQTYMNVFINKGLDDSFQGREALKEKIQRLIDDLSFYKLLSILPLIVNMSNNLGESLTKRQEVDDNQSALEEKLLHNLVSSGINGSYEDGYRKGMEDFKNMFAETELKKEFKFAYQKGYQEGLENNRAYQKGIREGERLQSKQKKNLYEEAYNDGFEKGKELRIRELKKMRGWE</sequence>
<dbReference type="EMBL" id="LOMO01000001">
    <property type="protein sequence ID" value="KXY51125.1"/>
    <property type="molecule type" value="Genomic_DNA"/>
</dbReference>
<evidence type="ECO:0000313" key="2">
    <source>
        <dbReference type="Proteomes" id="UP000075476"/>
    </source>
</evidence>
<dbReference type="Proteomes" id="UP000075476">
    <property type="component" value="Unassembled WGS sequence"/>
</dbReference>